<feature type="region of interest" description="Disordered" evidence="1">
    <location>
        <begin position="1"/>
        <end position="21"/>
    </location>
</feature>
<evidence type="ECO:0000313" key="3">
    <source>
        <dbReference type="Proteomes" id="UP000703661"/>
    </source>
</evidence>
<dbReference type="Proteomes" id="UP000703661">
    <property type="component" value="Unassembled WGS sequence"/>
</dbReference>
<feature type="non-terminal residue" evidence="2">
    <location>
        <position position="198"/>
    </location>
</feature>
<evidence type="ECO:0000256" key="1">
    <source>
        <dbReference type="SAM" id="MobiDB-lite"/>
    </source>
</evidence>
<organism evidence="2 3">
    <name type="scientific">Entomortierella chlamydospora</name>
    <dbReference type="NCBI Taxonomy" id="101097"/>
    <lineage>
        <taxon>Eukaryota</taxon>
        <taxon>Fungi</taxon>
        <taxon>Fungi incertae sedis</taxon>
        <taxon>Mucoromycota</taxon>
        <taxon>Mortierellomycotina</taxon>
        <taxon>Mortierellomycetes</taxon>
        <taxon>Mortierellales</taxon>
        <taxon>Mortierellaceae</taxon>
        <taxon>Entomortierella</taxon>
    </lineage>
</organism>
<sequence>DSVLVLGDWNDEDSDGVHNDDDDFWLYKDCSNTDSSEDGCGDETEIGGACFDTVPVIRQACESNQYGEMLGSVAQFGKPYLAQGDQKRQTADPFKEPTKDSSNSTNNHLGSSHNRVASSSAHGIPGTSRDQAVSDKTIKNSDSGILGISSASSSKGTTTTTNDGRQEMKRVQKRSSGSGGSGEKGGFNRVRSRGVTSK</sequence>
<protein>
    <submittedName>
        <fullName evidence="2">Uncharacterized protein</fullName>
    </submittedName>
</protein>
<feature type="region of interest" description="Disordered" evidence="1">
    <location>
        <begin position="81"/>
        <end position="198"/>
    </location>
</feature>
<feature type="compositionally biased region" description="Basic and acidic residues" evidence="1">
    <location>
        <begin position="85"/>
        <end position="99"/>
    </location>
</feature>
<accession>A0A9P6MCG8</accession>
<feature type="compositionally biased region" description="Polar residues" evidence="1">
    <location>
        <begin position="100"/>
        <end position="121"/>
    </location>
</feature>
<keyword evidence="3" id="KW-1185">Reference proteome</keyword>
<dbReference type="EMBL" id="JAAAID010004952">
    <property type="protein sequence ID" value="KAF9991848.1"/>
    <property type="molecule type" value="Genomic_DNA"/>
</dbReference>
<dbReference type="AlphaFoldDB" id="A0A9P6MCG8"/>
<feature type="compositionally biased region" description="Acidic residues" evidence="1">
    <location>
        <begin position="9"/>
        <end position="21"/>
    </location>
</feature>
<feature type="compositionally biased region" description="Low complexity" evidence="1">
    <location>
        <begin position="141"/>
        <end position="161"/>
    </location>
</feature>
<proteinExistence type="predicted"/>
<name>A0A9P6MCG8_9FUNG</name>
<comment type="caution">
    <text evidence="2">The sequence shown here is derived from an EMBL/GenBank/DDBJ whole genome shotgun (WGS) entry which is preliminary data.</text>
</comment>
<feature type="non-terminal residue" evidence="2">
    <location>
        <position position="1"/>
    </location>
</feature>
<evidence type="ECO:0000313" key="2">
    <source>
        <dbReference type="EMBL" id="KAF9991848.1"/>
    </source>
</evidence>
<gene>
    <name evidence="2" type="ORF">BGZ80_008852</name>
</gene>
<reference evidence="2" key="1">
    <citation type="journal article" date="2020" name="Fungal Divers.">
        <title>Resolving the Mortierellaceae phylogeny through synthesis of multi-gene phylogenetics and phylogenomics.</title>
        <authorList>
            <person name="Vandepol N."/>
            <person name="Liber J."/>
            <person name="Desiro A."/>
            <person name="Na H."/>
            <person name="Kennedy M."/>
            <person name="Barry K."/>
            <person name="Grigoriev I.V."/>
            <person name="Miller A.N."/>
            <person name="O'Donnell K."/>
            <person name="Stajich J.E."/>
            <person name="Bonito G."/>
        </authorList>
    </citation>
    <scope>NUCLEOTIDE SEQUENCE</scope>
    <source>
        <strain evidence="2">NRRL 2769</strain>
    </source>
</reference>